<accession>A0A833SXM6</accession>
<reference evidence="2" key="1">
    <citation type="submission" date="2020-04" db="EMBL/GenBank/DDBJ databases">
        <title>Hybrid Assembly of Korean Phytophthora infestans isolates.</title>
        <authorList>
            <person name="Prokchorchik M."/>
            <person name="Lee Y."/>
            <person name="Seo J."/>
            <person name="Cho J.-H."/>
            <person name="Park Y.-E."/>
            <person name="Jang D.-C."/>
            <person name="Im J.-S."/>
            <person name="Choi J.-G."/>
            <person name="Park H.-J."/>
            <person name="Lee G.-B."/>
            <person name="Lee Y.-G."/>
            <person name="Hong S.-Y."/>
            <person name="Cho K."/>
            <person name="Sohn K.H."/>
        </authorList>
    </citation>
    <scope>NUCLEOTIDE SEQUENCE</scope>
    <source>
        <strain evidence="2">KR_1_A1</strain>
    </source>
</reference>
<organism evidence="2 3">
    <name type="scientific">Phytophthora infestans</name>
    <name type="common">Potato late blight agent</name>
    <name type="synonym">Botrytis infestans</name>
    <dbReference type="NCBI Taxonomy" id="4787"/>
    <lineage>
        <taxon>Eukaryota</taxon>
        <taxon>Sar</taxon>
        <taxon>Stramenopiles</taxon>
        <taxon>Oomycota</taxon>
        <taxon>Peronosporomycetes</taxon>
        <taxon>Peronosporales</taxon>
        <taxon>Peronosporaceae</taxon>
        <taxon>Phytophthora</taxon>
    </lineage>
</organism>
<keyword evidence="3" id="KW-1185">Reference proteome</keyword>
<gene>
    <name evidence="2" type="ORF">GN244_ATG13419</name>
</gene>
<sequence>MSSNFLIPPNRFPLSDTVIGSVVRRVAFFHFDDNNVFTVTRMASWTKRGRKVMVSAGRRERCRMNQARYRQRQGKHIDNLNDSIQQLRKEAAHLEAQRQLGIRNAPAD</sequence>
<feature type="coiled-coil region" evidence="1">
    <location>
        <begin position="70"/>
        <end position="104"/>
    </location>
</feature>
<dbReference type="EMBL" id="WSZM01000357">
    <property type="protein sequence ID" value="KAF4034605.1"/>
    <property type="molecule type" value="Genomic_DNA"/>
</dbReference>
<evidence type="ECO:0000256" key="1">
    <source>
        <dbReference type="SAM" id="Coils"/>
    </source>
</evidence>
<dbReference type="Proteomes" id="UP000602510">
    <property type="component" value="Unassembled WGS sequence"/>
</dbReference>
<dbReference type="AlphaFoldDB" id="A0A833SXM6"/>
<comment type="caution">
    <text evidence="2">The sequence shown here is derived from an EMBL/GenBank/DDBJ whole genome shotgun (WGS) entry which is preliminary data.</text>
</comment>
<name>A0A833SXM6_PHYIN</name>
<evidence type="ECO:0000313" key="3">
    <source>
        <dbReference type="Proteomes" id="UP000602510"/>
    </source>
</evidence>
<proteinExistence type="predicted"/>
<dbReference type="CDD" id="cd14686">
    <property type="entry name" value="bZIP"/>
    <property type="match status" value="1"/>
</dbReference>
<keyword evidence="1" id="KW-0175">Coiled coil</keyword>
<evidence type="ECO:0000313" key="2">
    <source>
        <dbReference type="EMBL" id="KAF4034605.1"/>
    </source>
</evidence>
<evidence type="ECO:0008006" key="4">
    <source>
        <dbReference type="Google" id="ProtNLM"/>
    </source>
</evidence>
<protein>
    <recommendedName>
        <fullName evidence="4">BZIP domain-containing protein</fullName>
    </recommendedName>
</protein>